<keyword evidence="5" id="KW-0862">Zinc</keyword>
<dbReference type="PANTHER" id="PTHR20855">
    <property type="entry name" value="ADIPOR/PROGESTIN RECEPTOR-RELATED"/>
    <property type="match status" value="1"/>
</dbReference>
<keyword evidence="5" id="KW-0479">Metal-binding</keyword>
<comment type="caution">
    <text evidence="7">The sequence shown here is derived from an EMBL/GenBank/DDBJ whole genome shotgun (WGS) entry which is preliminary data.</text>
</comment>
<gene>
    <name evidence="7" type="ORF">H9977_08950</name>
</gene>
<proteinExistence type="predicted"/>
<organism evidence="7 8">
    <name type="scientific">Candidatus Parabacteroides intestinipullorum</name>
    <dbReference type="NCBI Taxonomy" id="2838723"/>
    <lineage>
        <taxon>Bacteria</taxon>
        <taxon>Pseudomonadati</taxon>
        <taxon>Bacteroidota</taxon>
        <taxon>Bacteroidia</taxon>
        <taxon>Bacteroidales</taxon>
        <taxon>Tannerellaceae</taxon>
        <taxon>Parabacteroides</taxon>
    </lineage>
</organism>
<keyword evidence="4 6" id="KW-0472">Membrane</keyword>
<evidence type="ECO:0000256" key="5">
    <source>
        <dbReference type="PIRSR" id="PIRSR604254-1"/>
    </source>
</evidence>
<keyword evidence="3 6" id="KW-1133">Transmembrane helix</keyword>
<comment type="subcellular location">
    <subcellularLocation>
        <location evidence="1">Membrane</location>
        <topology evidence="1">Multi-pass membrane protein</topology>
    </subcellularLocation>
</comment>
<evidence type="ECO:0000256" key="2">
    <source>
        <dbReference type="ARBA" id="ARBA00022692"/>
    </source>
</evidence>
<evidence type="ECO:0000256" key="3">
    <source>
        <dbReference type="ARBA" id="ARBA00022989"/>
    </source>
</evidence>
<feature type="transmembrane region" description="Helical" evidence="6">
    <location>
        <begin position="12"/>
        <end position="31"/>
    </location>
</feature>
<reference evidence="7" key="1">
    <citation type="journal article" date="2021" name="PeerJ">
        <title>Extensive microbial diversity within the chicken gut microbiome revealed by metagenomics and culture.</title>
        <authorList>
            <person name="Gilroy R."/>
            <person name="Ravi A."/>
            <person name="Getino M."/>
            <person name="Pursley I."/>
            <person name="Horton D.L."/>
            <person name="Alikhan N.F."/>
            <person name="Baker D."/>
            <person name="Gharbi K."/>
            <person name="Hall N."/>
            <person name="Watson M."/>
            <person name="Adriaenssens E.M."/>
            <person name="Foster-Nyarko E."/>
            <person name="Jarju S."/>
            <person name="Secka A."/>
            <person name="Antonio M."/>
            <person name="Oren A."/>
            <person name="Chaudhuri R.R."/>
            <person name="La Ragione R."/>
            <person name="Hildebrand F."/>
            <person name="Pallen M.J."/>
        </authorList>
    </citation>
    <scope>NUCLEOTIDE SEQUENCE</scope>
    <source>
        <strain evidence="7">ChiGjej6B6-14162</strain>
    </source>
</reference>
<feature type="transmembrane region" description="Helical" evidence="6">
    <location>
        <begin position="37"/>
        <end position="56"/>
    </location>
</feature>
<protein>
    <submittedName>
        <fullName evidence="7">Hemolysin III family protein</fullName>
    </submittedName>
</protein>
<evidence type="ECO:0000313" key="7">
    <source>
        <dbReference type="EMBL" id="HIX75142.1"/>
    </source>
</evidence>
<dbReference type="InterPro" id="IPR004254">
    <property type="entry name" value="AdipoR/HlyIII-related"/>
</dbReference>
<feature type="binding site" evidence="5">
    <location>
        <position position="60"/>
    </location>
    <ligand>
        <name>Zn(2+)</name>
        <dbReference type="ChEBI" id="CHEBI:29105"/>
    </ligand>
</feature>
<dbReference type="AlphaFoldDB" id="A0A9D1X9X7"/>
<accession>A0A9D1X9X7</accession>
<evidence type="ECO:0000256" key="1">
    <source>
        <dbReference type="ARBA" id="ARBA00004141"/>
    </source>
</evidence>
<keyword evidence="2 6" id="KW-0812">Transmembrane</keyword>
<dbReference type="Proteomes" id="UP000886740">
    <property type="component" value="Unassembled WGS sequence"/>
</dbReference>
<feature type="binding site" evidence="5">
    <location>
        <position position="193"/>
    </location>
    <ligand>
        <name>Zn(2+)</name>
        <dbReference type="ChEBI" id="CHEBI:29105"/>
    </ligand>
</feature>
<feature type="transmembrane region" description="Helical" evidence="6">
    <location>
        <begin position="190"/>
        <end position="210"/>
    </location>
</feature>
<feature type="transmembrane region" description="Helical" evidence="6">
    <location>
        <begin position="101"/>
        <end position="121"/>
    </location>
</feature>
<dbReference type="EMBL" id="DXEL01000059">
    <property type="protein sequence ID" value="HIX75142.1"/>
    <property type="molecule type" value="Genomic_DNA"/>
</dbReference>
<name>A0A9D1X9X7_9BACT</name>
<sequence length="212" mass="24118">MTLDEKLNVWSHAPGIGLGLLAALVLGRIGFESHDPWVLGSFLAYVFGMGLSYVVSTLYHACQEPGRKSILRKWDHAAIYLHIAGTYTPFTLLVLRERGFWGWGLFLFVWLAAVAGVLLTFRRMRKVDHLKTVCYLMMGWAVIVAIKPLLVAFQTSGRMESFYWLMGGGLCYTFGTIFFFLDNGRKYMHFFWHLFVLGGSACHFLAIYLLRG</sequence>
<dbReference type="PANTHER" id="PTHR20855:SF3">
    <property type="entry name" value="LD03007P"/>
    <property type="match status" value="1"/>
</dbReference>
<evidence type="ECO:0000256" key="6">
    <source>
        <dbReference type="SAM" id="Phobius"/>
    </source>
</evidence>
<dbReference type="GO" id="GO:0046872">
    <property type="term" value="F:metal ion binding"/>
    <property type="evidence" value="ECO:0007669"/>
    <property type="project" value="UniProtKB-KW"/>
</dbReference>
<feature type="transmembrane region" description="Helical" evidence="6">
    <location>
        <begin position="133"/>
        <end position="155"/>
    </location>
</feature>
<reference evidence="7" key="2">
    <citation type="submission" date="2021-04" db="EMBL/GenBank/DDBJ databases">
        <authorList>
            <person name="Gilroy R."/>
        </authorList>
    </citation>
    <scope>NUCLEOTIDE SEQUENCE</scope>
    <source>
        <strain evidence="7">ChiGjej6B6-14162</strain>
    </source>
</reference>
<evidence type="ECO:0000256" key="4">
    <source>
        <dbReference type="ARBA" id="ARBA00023136"/>
    </source>
</evidence>
<feature type="transmembrane region" description="Helical" evidence="6">
    <location>
        <begin position="161"/>
        <end position="181"/>
    </location>
</feature>
<dbReference type="GO" id="GO:0016020">
    <property type="term" value="C:membrane"/>
    <property type="evidence" value="ECO:0007669"/>
    <property type="project" value="UniProtKB-SubCell"/>
</dbReference>
<feature type="transmembrane region" description="Helical" evidence="6">
    <location>
        <begin position="77"/>
        <end position="95"/>
    </location>
</feature>
<dbReference type="Pfam" id="PF03006">
    <property type="entry name" value="HlyIII"/>
    <property type="match status" value="1"/>
</dbReference>
<feature type="binding site" evidence="5">
    <location>
        <position position="189"/>
    </location>
    <ligand>
        <name>Zn(2+)</name>
        <dbReference type="ChEBI" id="CHEBI:29105"/>
    </ligand>
</feature>
<evidence type="ECO:0000313" key="8">
    <source>
        <dbReference type="Proteomes" id="UP000886740"/>
    </source>
</evidence>